<feature type="chain" id="PRO_5013147901" description="SH3 domain-containing protein" evidence="1">
    <location>
        <begin position="18"/>
        <end position="210"/>
    </location>
</feature>
<dbReference type="OrthoDB" id="8660226at2"/>
<name>A0A261S8M8_9BORD</name>
<evidence type="ECO:0000313" key="3">
    <source>
        <dbReference type="EMBL" id="OZI57248.1"/>
    </source>
</evidence>
<proteinExistence type="predicted"/>
<dbReference type="EMBL" id="NEVL01000004">
    <property type="protein sequence ID" value="OZI33140.1"/>
    <property type="molecule type" value="Genomic_DNA"/>
</dbReference>
<evidence type="ECO:0000256" key="1">
    <source>
        <dbReference type="SAM" id="SignalP"/>
    </source>
</evidence>
<dbReference type="AlphaFoldDB" id="A0A261S8M8"/>
<dbReference type="Proteomes" id="UP000217005">
    <property type="component" value="Unassembled WGS sequence"/>
</dbReference>
<dbReference type="RefSeq" id="WP_094828135.1">
    <property type="nucleotide sequence ID" value="NZ_NEVL01000004.1"/>
</dbReference>
<evidence type="ECO:0000313" key="5">
    <source>
        <dbReference type="Proteomes" id="UP000217005"/>
    </source>
</evidence>
<protein>
    <recommendedName>
        <fullName evidence="6">SH3 domain-containing protein</fullName>
    </recommendedName>
</protein>
<dbReference type="EMBL" id="NEVR01000006">
    <property type="protein sequence ID" value="OZI57248.1"/>
    <property type="molecule type" value="Genomic_DNA"/>
</dbReference>
<keyword evidence="1" id="KW-0732">Signal</keyword>
<reference evidence="2 5" key="2">
    <citation type="submission" date="2017-05" db="EMBL/GenBank/DDBJ databases">
        <title>Complete and WGS of Bordetella genogroups.</title>
        <authorList>
            <person name="Spilker T."/>
            <person name="LiPuma J."/>
        </authorList>
    </citation>
    <scope>NUCLEOTIDE SEQUENCE [LARGE SCALE GENOMIC DNA]</scope>
    <source>
        <strain evidence="2 5">AU17610</strain>
    </source>
</reference>
<accession>A0A261S8M8</accession>
<keyword evidence="4" id="KW-1185">Reference proteome</keyword>
<dbReference type="Proteomes" id="UP000216354">
    <property type="component" value="Unassembled WGS sequence"/>
</dbReference>
<feature type="signal peptide" evidence="1">
    <location>
        <begin position="1"/>
        <end position="17"/>
    </location>
</feature>
<evidence type="ECO:0000313" key="4">
    <source>
        <dbReference type="Proteomes" id="UP000216354"/>
    </source>
</evidence>
<reference evidence="3 4" key="1">
    <citation type="submission" date="2017-05" db="EMBL/GenBank/DDBJ databases">
        <title>Complete and WGS of Bordetella genogroups.</title>
        <authorList>
            <person name="Spilker T."/>
            <person name="Lipuma J."/>
        </authorList>
    </citation>
    <scope>NUCLEOTIDE SEQUENCE [LARGE SCALE GENOMIC DNA]</scope>
    <source>
        <strain evidence="3 4">AU9795</strain>
    </source>
</reference>
<organism evidence="2 5">
    <name type="scientific">Bordetella genomosp. 1</name>
    <dbReference type="NCBI Taxonomy" id="1395607"/>
    <lineage>
        <taxon>Bacteria</taxon>
        <taxon>Pseudomonadati</taxon>
        <taxon>Pseudomonadota</taxon>
        <taxon>Betaproteobacteria</taxon>
        <taxon>Burkholderiales</taxon>
        <taxon>Alcaligenaceae</taxon>
        <taxon>Bordetella</taxon>
    </lineage>
</organism>
<evidence type="ECO:0008006" key="6">
    <source>
        <dbReference type="Google" id="ProtNLM"/>
    </source>
</evidence>
<comment type="caution">
    <text evidence="2">The sequence shown here is derived from an EMBL/GenBank/DDBJ whole genome shotgun (WGS) entry which is preliminary data.</text>
</comment>
<evidence type="ECO:0000313" key="2">
    <source>
        <dbReference type="EMBL" id="OZI33140.1"/>
    </source>
</evidence>
<gene>
    <name evidence="3" type="ORF">CAL27_23720</name>
    <name evidence="2" type="ORF">CEG14_20055</name>
</gene>
<sequence length="210" mass="22650">MILAMTLALAPAVPARAQPAAAEVPAVPGPTACDFYAWTNNELPSITLRAAPADDAPAIGTLPTTGADDAPETDDDYYSVGFQVTEARDGWLHITGANDDNSTKPRPVPAGSGWIRASEARVGIQSARGYARPDPASARLLDLGQDWLTERGAIRQILACDGDWLLLDYALLVDRKFEPLPPSERVTRRAWFRGVCSVEETTCDMRSVDQ</sequence>